<comment type="domain">
    <text evidence="8">The nitrogen atoms of the two glycine residues in the GGXR motif define the oxyanion hole, and stabilize the oxyanion that forms during the nucleophilic attack by the catalytic serine during substrate cleavage.</text>
</comment>
<accession>A0A7S0IGJ9</accession>
<organism evidence="11">
    <name type="scientific">Micromonas pusilla</name>
    <name type="common">Picoplanktonic green alga</name>
    <name type="synonym">Chromulina pusilla</name>
    <dbReference type="NCBI Taxonomy" id="38833"/>
    <lineage>
        <taxon>Eukaryota</taxon>
        <taxon>Viridiplantae</taxon>
        <taxon>Chlorophyta</taxon>
        <taxon>Mamiellophyceae</taxon>
        <taxon>Mamiellales</taxon>
        <taxon>Mamiellaceae</taxon>
        <taxon>Micromonas</taxon>
    </lineage>
</organism>
<dbReference type="EC" id="3.1.1.-" evidence="8"/>
<evidence type="ECO:0000256" key="5">
    <source>
        <dbReference type="ARBA" id="ARBA00022963"/>
    </source>
</evidence>
<comment type="function">
    <text evidence="8">Lipolytic acyl hydrolase (LAH).</text>
</comment>
<feature type="active site" description="Proton acceptor" evidence="7">
    <location>
        <position position="882"/>
    </location>
</feature>
<dbReference type="SMART" id="SM00369">
    <property type="entry name" value="LRR_TYP"/>
    <property type="match status" value="3"/>
</dbReference>
<feature type="compositionally biased region" description="Low complexity" evidence="9">
    <location>
        <begin position="84"/>
        <end position="95"/>
    </location>
</feature>
<dbReference type="GO" id="GO:0005930">
    <property type="term" value="C:axoneme"/>
    <property type="evidence" value="ECO:0007669"/>
    <property type="project" value="UniProtKB-SubCell"/>
</dbReference>
<feature type="short sequence motif" description="GXSXG" evidence="7">
    <location>
        <begin position="678"/>
        <end position="682"/>
    </location>
</feature>
<dbReference type="PROSITE" id="PS51635">
    <property type="entry name" value="PNPLA"/>
    <property type="match status" value="1"/>
</dbReference>
<evidence type="ECO:0000256" key="9">
    <source>
        <dbReference type="SAM" id="MobiDB-lite"/>
    </source>
</evidence>
<feature type="region of interest" description="Disordered" evidence="9">
    <location>
        <begin position="571"/>
        <end position="606"/>
    </location>
</feature>
<dbReference type="GO" id="GO:0016042">
    <property type="term" value="P:lipid catabolic process"/>
    <property type="evidence" value="ECO:0007669"/>
    <property type="project" value="UniProtKB-UniRule"/>
</dbReference>
<dbReference type="Pfam" id="PF13855">
    <property type="entry name" value="LRR_8"/>
    <property type="match status" value="1"/>
</dbReference>
<feature type="domain" description="PNPLA" evidence="10">
    <location>
        <begin position="642"/>
        <end position="895"/>
    </location>
</feature>
<dbReference type="Gene3D" id="3.40.1090.10">
    <property type="entry name" value="Cytosolic phospholipase A2 catalytic domain"/>
    <property type="match status" value="1"/>
</dbReference>
<protein>
    <recommendedName>
        <fullName evidence="8">Patatin</fullName>
        <ecNumber evidence="8">3.1.1.-</ecNumber>
    </recommendedName>
</protein>
<feature type="region of interest" description="Disordered" evidence="9">
    <location>
        <begin position="135"/>
        <end position="167"/>
    </location>
</feature>
<evidence type="ECO:0000259" key="10">
    <source>
        <dbReference type="PROSITE" id="PS51635"/>
    </source>
</evidence>
<feature type="region of interest" description="Disordered" evidence="9">
    <location>
        <begin position="84"/>
        <end position="110"/>
    </location>
</feature>
<keyword evidence="2" id="KW-0433">Leucine-rich repeat</keyword>
<dbReference type="SUPFAM" id="SSF52075">
    <property type="entry name" value="Outer arm dynein light chain 1"/>
    <property type="match status" value="1"/>
</dbReference>
<dbReference type="InterPro" id="IPR002641">
    <property type="entry name" value="PNPLA_dom"/>
</dbReference>
<evidence type="ECO:0000256" key="4">
    <source>
        <dbReference type="ARBA" id="ARBA00022801"/>
    </source>
</evidence>
<name>A0A7S0IGJ9_MICPS</name>
<dbReference type="GO" id="GO:0004620">
    <property type="term" value="F:phospholipase activity"/>
    <property type="evidence" value="ECO:0007669"/>
    <property type="project" value="TreeGrafter"/>
</dbReference>
<comment type="subcellular location">
    <subcellularLocation>
        <location evidence="1">Cytoplasm</location>
        <location evidence="1">Cytoskeleton</location>
        <location evidence="1">Cilium axoneme</location>
    </subcellularLocation>
</comment>
<dbReference type="InterPro" id="IPR016024">
    <property type="entry name" value="ARM-type_fold"/>
</dbReference>
<keyword evidence="6 7" id="KW-0443">Lipid metabolism</keyword>
<sequence length="1344" mass="143905">MASFFGMGRAPHQLSLRVTYEGYAKNPEDPDAPIPREGTLAVDWEAAEETSAVLERIDAQMRTLPFNHKGQVVALRLDVDDRAGSASNASASPNGGSAGNGANGVGAHQRTSSGNLLKDVFGAGGLTSFLLGGGDDFEAAPADPPKPPKLPPSTSAEGRGASKPPVRAELVVEECRPRPVRVEVRAANAGGASVPASARAALDGLDLTAVHTLALGEGCHALVVDLKDRLKSVRTLDLSGGGLVAVPEEAFALGPRVRELILDDNKLTSLPSLTRMPKLRRLSAENNQLRELRGDLRECAELREVSLEGNKLTRPALDMKALHNLEILRLFDNPVEHLPEMHHAHELRTLTLFNVRISADRDMREVEVTSEDIPSTLTAAFGGARDERAYSMFFSLVFRQSSCQHPLLAKAIALIARKKRANCEAICNTEGGLQQLLAMVLSADVLVVREASMALATLGSYPELARKLVDAKAQQRILAMLGDAKPTVQICGLQILSALAFASDRIAREVFGETLLDRLIRLTREGDSHAVQVNALEAMGNLSFNAANRRVVAKYARSLLSTLALPAAPASASSRAGTPMQSPAKARHPAWGAPVESRGSAAPTHPEVKRMACRALAILGENRLVQQAIGHRTPPGRGVRVLCMDGGGIRGTATVQMLNRLERGTGRKVHELFDLICGTSTGGMLAVGVGIHKHELDRVTQMYADLGSRIFSKMRSSGSDEQQSYSKALRDRLDSLYTSGQQAIRVGVTGSKHDPTLFESLVRQECRLPTPLDPTRPHEPALIDTGLVPGPKVFVVATLVSVNPASPYVFRNYEYPAGMEDAAGGGASASAADDDDDDATYFEDTTRTMGSCKHLLWQGVRASSAAPYYLADYGIGDERWQDGAVTCNNPSMLAMMEARRLWPDRPIDVVVSLGTGIVPAKRRETSGLLNATMTATSMRVLMDSACEVDRTDAALRTLLPMIPGTKYFRFNPVDERCDVELDETEAGLLQGLTDATDEYVLRNDAGFAECCAALRVGSGDVDGDMDGDMDGDVDASAVAIQGSEMGSRRGMLLVEAPRVAGEMDASSRSVREFCETRSIPFERVDTAAATHAAGGGDKGRKGPGLVALLRAATRFASQMGVIHFNCLADAEGVTLRWAEEMIAVAEPSAAATDFLSRSRAKRGTLAELCARDARVEVDGALHTVLGKHVQREHGVGGGEVGAYLFRRASPGERLGAGEASGLLAVWRDKIVVSHAALPADLIATILDADAKVVLAPLLDNDDDDEGDDDGRHERRGGMWVSDAVDFFNAFYHALYVVGADAVAALGAAALVQPSCHRFRCHMKINGEILSLQAGDDDRLDEEEY</sequence>
<keyword evidence="4 7" id="KW-0378">Hydrolase</keyword>
<dbReference type="EMBL" id="HBEQ01010612">
    <property type="protein sequence ID" value="CAD8521111.1"/>
    <property type="molecule type" value="Transcribed_RNA"/>
</dbReference>
<comment type="similarity">
    <text evidence="8">Belongs to the patatin family.</text>
</comment>
<evidence type="ECO:0000256" key="1">
    <source>
        <dbReference type="ARBA" id="ARBA00004430"/>
    </source>
</evidence>
<feature type="active site" description="Nucleophile" evidence="7">
    <location>
        <position position="680"/>
    </location>
</feature>
<dbReference type="InterPro" id="IPR011989">
    <property type="entry name" value="ARM-like"/>
</dbReference>
<evidence type="ECO:0000256" key="3">
    <source>
        <dbReference type="ARBA" id="ARBA00022737"/>
    </source>
</evidence>
<dbReference type="SUPFAM" id="SSF52151">
    <property type="entry name" value="FabD/lysophospholipase-like"/>
    <property type="match status" value="1"/>
</dbReference>
<evidence type="ECO:0000256" key="2">
    <source>
        <dbReference type="ARBA" id="ARBA00022614"/>
    </source>
</evidence>
<dbReference type="PANTHER" id="PTHR24185:SF1">
    <property type="entry name" value="CALCIUM-INDEPENDENT PHOSPHOLIPASE A2-GAMMA"/>
    <property type="match status" value="1"/>
</dbReference>
<dbReference type="InterPro" id="IPR001611">
    <property type="entry name" value="Leu-rich_rpt"/>
</dbReference>
<dbReference type="InterPro" id="IPR003591">
    <property type="entry name" value="Leu-rich_rpt_typical-subtyp"/>
</dbReference>
<gene>
    <name evidence="11" type="ORF">MCOM1403_LOCUS8541</name>
</gene>
<keyword evidence="5 7" id="KW-0442">Lipid degradation</keyword>
<evidence type="ECO:0000256" key="6">
    <source>
        <dbReference type="ARBA" id="ARBA00023098"/>
    </source>
</evidence>
<evidence type="ECO:0000256" key="8">
    <source>
        <dbReference type="RuleBase" id="RU361262"/>
    </source>
</evidence>
<feature type="short sequence motif" description="DGA/G" evidence="7">
    <location>
        <begin position="882"/>
        <end position="884"/>
    </location>
</feature>
<keyword evidence="3" id="KW-0677">Repeat</keyword>
<dbReference type="InterPro" id="IPR016035">
    <property type="entry name" value="Acyl_Trfase/lysoPLipase"/>
</dbReference>
<dbReference type="InterPro" id="IPR032675">
    <property type="entry name" value="LRR_dom_sf"/>
</dbReference>
<dbReference type="GO" id="GO:0006631">
    <property type="term" value="P:fatty acid metabolic process"/>
    <property type="evidence" value="ECO:0007669"/>
    <property type="project" value="TreeGrafter"/>
</dbReference>
<dbReference type="PANTHER" id="PTHR24185">
    <property type="entry name" value="CALCIUM-INDEPENDENT PHOSPHOLIPASE A2-GAMMA"/>
    <property type="match status" value="1"/>
</dbReference>
<dbReference type="Gene3D" id="3.80.10.10">
    <property type="entry name" value="Ribonuclease Inhibitor"/>
    <property type="match status" value="1"/>
</dbReference>
<proteinExistence type="inferred from homology"/>
<dbReference type="Gene3D" id="1.25.10.10">
    <property type="entry name" value="Leucine-rich Repeat Variant"/>
    <property type="match status" value="1"/>
</dbReference>
<reference evidence="11" key="1">
    <citation type="submission" date="2021-01" db="EMBL/GenBank/DDBJ databases">
        <authorList>
            <person name="Corre E."/>
            <person name="Pelletier E."/>
            <person name="Niang G."/>
            <person name="Scheremetjew M."/>
            <person name="Finn R."/>
            <person name="Kale V."/>
            <person name="Holt S."/>
            <person name="Cochrane G."/>
            <person name="Meng A."/>
            <person name="Brown T."/>
            <person name="Cohen L."/>
        </authorList>
    </citation>
    <scope>NUCLEOTIDE SEQUENCE</scope>
    <source>
        <strain evidence="11">CCMP1723</strain>
    </source>
</reference>
<dbReference type="Pfam" id="PF01734">
    <property type="entry name" value="Patatin"/>
    <property type="match status" value="1"/>
</dbReference>
<evidence type="ECO:0000256" key="7">
    <source>
        <dbReference type="PROSITE-ProRule" id="PRU01161"/>
    </source>
</evidence>
<dbReference type="GO" id="GO:0016020">
    <property type="term" value="C:membrane"/>
    <property type="evidence" value="ECO:0007669"/>
    <property type="project" value="TreeGrafter"/>
</dbReference>
<feature type="compositionally biased region" description="Pro residues" evidence="9">
    <location>
        <begin position="142"/>
        <end position="151"/>
    </location>
</feature>
<evidence type="ECO:0000313" key="11">
    <source>
        <dbReference type="EMBL" id="CAD8521111.1"/>
    </source>
</evidence>
<dbReference type="SUPFAM" id="SSF48371">
    <property type="entry name" value="ARM repeat"/>
    <property type="match status" value="1"/>
</dbReference>
<dbReference type="PROSITE" id="PS51450">
    <property type="entry name" value="LRR"/>
    <property type="match status" value="1"/>
</dbReference>
<feature type="short sequence motif" description="GXGXXG" evidence="7">
    <location>
        <begin position="646"/>
        <end position="651"/>
    </location>
</feature>